<protein>
    <submittedName>
        <fullName evidence="1">SMI1/KNR4 family protein</fullName>
    </submittedName>
</protein>
<proteinExistence type="predicted"/>
<dbReference type="EMBL" id="CP150484">
    <property type="protein sequence ID" value="WYW19449.1"/>
    <property type="molecule type" value="Genomic_DNA"/>
</dbReference>
<evidence type="ECO:0000313" key="2">
    <source>
        <dbReference type="Proteomes" id="UP001456344"/>
    </source>
</evidence>
<organism evidence="1 2">
    <name type="scientific">Amycolatopsis coloradensis</name>
    <dbReference type="NCBI Taxonomy" id="76021"/>
    <lineage>
        <taxon>Bacteria</taxon>
        <taxon>Bacillati</taxon>
        <taxon>Actinomycetota</taxon>
        <taxon>Actinomycetes</taxon>
        <taxon>Pseudonocardiales</taxon>
        <taxon>Pseudonocardiaceae</taxon>
        <taxon>Amycolatopsis</taxon>
    </lineage>
</organism>
<gene>
    <name evidence="1" type="ORF">LCL61_28285</name>
</gene>
<keyword evidence="2" id="KW-1185">Reference proteome</keyword>
<sequence>MARAEASSLVGEIAALLGWQWQFTPERSWALVEQDLGTALPSDYKELLTRFPGGVFRRIEIDSPVANDQAWVKYKNALDELLQILGDEDLEYLDKVDYTLYPEPGGLLPWGSDGQGGTFCWITDSGDPDRWRITYHDQSADEWREHPGPVTQLLYEILTGSGQDNLLRWDLMDLPVEYIPFADR</sequence>
<accession>A0ACD5BJQ2</accession>
<reference evidence="1" key="1">
    <citation type="submission" date="2023-10" db="EMBL/GenBank/DDBJ databases">
        <title>Whole genome sequencing of actinobacterial strain Amycolatopsis sp. (BCA-696) identifies the underlying plant growth-promoting genes.</title>
        <authorList>
            <person name="Gandham P."/>
            <person name="Vadla N."/>
            <person name="Saji A."/>
            <person name="Srinivas V."/>
            <person name="Ruperao P."/>
            <person name="Selvanayagam S."/>
            <person name="Saxena R.K."/>
            <person name="Rathore A."/>
            <person name="Gopalakrishnan S."/>
            <person name="Thakur V."/>
        </authorList>
    </citation>
    <scope>NUCLEOTIDE SEQUENCE</scope>
    <source>
        <strain evidence="1">BCA-696</strain>
    </source>
</reference>
<dbReference type="Proteomes" id="UP001456344">
    <property type="component" value="Chromosome"/>
</dbReference>
<name>A0ACD5BJQ2_9PSEU</name>
<evidence type="ECO:0000313" key="1">
    <source>
        <dbReference type="EMBL" id="WYW19449.1"/>
    </source>
</evidence>